<sequence>MSLFLPHDVPCARLLSWLWEDVLIDTGDLLVYPVSSRPFEKARRCLDIVSMQIYKRAVTMKKNNQQLKIMLSVAGNSKVVGGFSDVVASRSNRKMCYILWRIFLALKHHLKEAGRFAPPMFTAGRPRRRRAIAVEEAILHYVEC</sequence>
<dbReference type="Gene3D" id="3.20.20.80">
    <property type="entry name" value="Glycosidases"/>
    <property type="match status" value="1"/>
</dbReference>
<gene>
    <name evidence="1" type="ORF">TCEB3V08_LOCUS2422</name>
</gene>
<proteinExistence type="predicted"/>
<dbReference type="AlphaFoldDB" id="A0A7R9CGA8"/>
<evidence type="ECO:0000313" key="1">
    <source>
        <dbReference type="EMBL" id="CAD7394497.1"/>
    </source>
</evidence>
<protein>
    <submittedName>
        <fullName evidence="1">Uncharacterized protein</fullName>
    </submittedName>
</protein>
<name>A0A7R9CGA8_TIMCR</name>
<dbReference type="EMBL" id="OC316984">
    <property type="protein sequence ID" value="CAD7394497.1"/>
    <property type="molecule type" value="Genomic_DNA"/>
</dbReference>
<reference evidence="1" key="1">
    <citation type="submission" date="2020-11" db="EMBL/GenBank/DDBJ databases">
        <authorList>
            <person name="Tran Van P."/>
        </authorList>
    </citation>
    <scope>NUCLEOTIDE SEQUENCE</scope>
</reference>
<organism evidence="1">
    <name type="scientific">Timema cristinae</name>
    <name type="common">Walking stick</name>
    <dbReference type="NCBI Taxonomy" id="61476"/>
    <lineage>
        <taxon>Eukaryota</taxon>
        <taxon>Metazoa</taxon>
        <taxon>Ecdysozoa</taxon>
        <taxon>Arthropoda</taxon>
        <taxon>Hexapoda</taxon>
        <taxon>Insecta</taxon>
        <taxon>Pterygota</taxon>
        <taxon>Neoptera</taxon>
        <taxon>Polyneoptera</taxon>
        <taxon>Phasmatodea</taxon>
        <taxon>Timematodea</taxon>
        <taxon>Timematoidea</taxon>
        <taxon>Timematidae</taxon>
        <taxon>Timema</taxon>
    </lineage>
</organism>
<accession>A0A7R9CGA8</accession>